<keyword evidence="3" id="KW-0255">Endonuclease</keyword>
<dbReference type="InterPro" id="IPR012337">
    <property type="entry name" value="RNaseH-like_sf"/>
</dbReference>
<proteinExistence type="predicted"/>
<dbReference type="Proteomes" id="UP000325315">
    <property type="component" value="Unassembled WGS sequence"/>
</dbReference>
<comment type="caution">
    <text evidence="12">The sequence shown here is derived from an EMBL/GenBank/DDBJ whole genome shotgun (WGS) entry which is preliminary data.</text>
</comment>
<dbReference type="GO" id="GO:0003964">
    <property type="term" value="F:RNA-directed DNA polymerase activity"/>
    <property type="evidence" value="ECO:0007669"/>
    <property type="project" value="UniProtKB-KW"/>
</dbReference>
<organism evidence="12 13">
    <name type="scientific">Gossypium australe</name>
    <dbReference type="NCBI Taxonomy" id="47621"/>
    <lineage>
        <taxon>Eukaryota</taxon>
        <taxon>Viridiplantae</taxon>
        <taxon>Streptophyta</taxon>
        <taxon>Embryophyta</taxon>
        <taxon>Tracheophyta</taxon>
        <taxon>Spermatophyta</taxon>
        <taxon>Magnoliopsida</taxon>
        <taxon>eudicotyledons</taxon>
        <taxon>Gunneridae</taxon>
        <taxon>Pentapetalae</taxon>
        <taxon>rosids</taxon>
        <taxon>malvids</taxon>
        <taxon>Malvales</taxon>
        <taxon>Malvaceae</taxon>
        <taxon>Malvoideae</taxon>
        <taxon>Gossypium</taxon>
    </lineage>
</organism>
<dbReference type="InterPro" id="IPR013103">
    <property type="entry name" value="RVT_2"/>
</dbReference>
<evidence type="ECO:0000256" key="3">
    <source>
        <dbReference type="ARBA" id="ARBA00022759"/>
    </source>
</evidence>
<evidence type="ECO:0000256" key="4">
    <source>
        <dbReference type="ARBA" id="ARBA00022801"/>
    </source>
</evidence>
<keyword evidence="13" id="KW-1185">Reference proteome</keyword>
<evidence type="ECO:0000256" key="2">
    <source>
        <dbReference type="ARBA" id="ARBA00022723"/>
    </source>
</evidence>
<keyword evidence="4" id="KW-0378">Hydrolase</keyword>
<sequence length="256" mass="30296">MEMAMCLLHDKGLPKEFWVEAANIAIYLLNRLPTKTLHKRTPLEAWYGYNLNFWDADKKIELHEDDDDIGDKLVRVTRSLSDIYQRCNVDELVDKPNHKNTIGVKWVYRTKLNHDDSINKYKARLVVKGYAQMFGVDLLETFALIARMDIVRMFIGPYYTKRKKYSLNNHKALLFKEKKVYQLRNALYDLKQTSRSWYNKIDAYLLDLIFEKCLSEFTLYIKKSGDELLVVSLYVDDLLVTGSRLKLIDKFKEEMK</sequence>
<evidence type="ECO:0000313" key="12">
    <source>
        <dbReference type="EMBL" id="KAA3458814.1"/>
    </source>
</evidence>
<keyword evidence="5" id="KW-0460">Magnesium</keyword>
<dbReference type="SUPFAM" id="SSF53098">
    <property type="entry name" value="Ribonuclease H-like"/>
    <property type="match status" value="1"/>
</dbReference>
<evidence type="ECO:0000256" key="9">
    <source>
        <dbReference type="ARBA" id="ARBA00023172"/>
    </source>
</evidence>
<keyword evidence="7" id="KW-0695">RNA-directed DNA polymerase</keyword>
<evidence type="ECO:0000256" key="6">
    <source>
        <dbReference type="ARBA" id="ARBA00022908"/>
    </source>
</evidence>
<dbReference type="AlphaFoldDB" id="A0A5B6UQV8"/>
<dbReference type="InterPro" id="IPR039537">
    <property type="entry name" value="Retrotran_Ty1/copia-like"/>
</dbReference>
<name>A0A5B6UQV8_9ROSI</name>
<dbReference type="GO" id="GO:0003887">
    <property type="term" value="F:DNA-directed DNA polymerase activity"/>
    <property type="evidence" value="ECO:0007669"/>
    <property type="project" value="UniProtKB-KW"/>
</dbReference>
<dbReference type="GO" id="GO:0046872">
    <property type="term" value="F:metal ion binding"/>
    <property type="evidence" value="ECO:0007669"/>
    <property type="project" value="UniProtKB-KW"/>
</dbReference>
<dbReference type="OrthoDB" id="6732280at2759"/>
<keyword evidence="8" id="KW-0239">DNA-directed DNA polymerase</keyword>
<dbReference type="Pfam" id="PF07727">
    <property type="entry name" value="RVT_2"/>
    <property type="match status" value="2"/>
</dbReference>
<dbReference type="GO" id="GO:0004519">
    <property type="term" value="F:endonuclease activity"/>
    <property type="evidence" value="ECO:0007669"/>
    <property type="project" value="UniProtKB-KW"/>
</dbReference>
<dbReference type="Gene3D" id="3.30.420.10">
    <property type="entry name" value="Ribonuclease H-like superfamily/Ribonuclease H"/>
    <property type="match status" value="1"/>
</dbReference>
<dbReference type="InterPro" id="IPR036397">
    <property type="entry name" value="RNaseH_sf"/>
</dbReference>
<dbReference type="GO" id="GO:0006310">
    <property type="term" value="P:DNA recombination"/>
    <property type="evidence" value="ECO:0007669"/>
    <property type="project" value="UniProtKB-KW"/>
</dbReference>
<evidence type="ECO:0000256" key="5">
    <source>
        <dbReference type="ARBA" id="ARBA00022842"/>
    </source>
</evidence>
<keyword evidence="10" id="KW-0511">Multifunctional enzyme</keyword>
<keyword evidence="9" id="KW-0233">DNA recombination</keyword>
<keyword evidence="8" id="KW-0548">Nucleotidyltransferase</keyword>
<dbReference type="EMBL" id="SMMG02000010">
    <property type="protein sequence ID" value="KAA3458814.1"/>
    <property type="molecule type" value="Genomic_DNA"/>
</dbReference>
<accession>A0A5B6UQV8</accession>
<feature type="domain" description="Reverse transcriptase Ty1/copia-type" evidence="11">
    <location>
        <begin position="176"/>
        <end position="256"/>
    </location>
</feature>
<keyword evidence="2" id="KW-0479">Metal-binding</keyword>
<protein>
    <submittedName>
        <fullName evidence="12">Retrovirus-related Pol polyprotein from transposon TNT 1-94</fullName>
    </submittedName>
</protein>
<evidence type="ECO:0000256" key="8">
    <source>
        <dbReference type="ARBA" id="ARBA00022932"/>
    </source>
</evidence>
<keyword evidence="8" id="KW-0808">Transferase</keyword>
<gene>
    <name evidence="12" type="ORF">EPI10_013383</name>
</gene>
<evidence type="ECO:0000256" key="1">
    <source>
        <dbReference type="ARBA" id="ARBA00022722"/>
    </source>
</evidence>
<dbReference type="GO" id="GO:0016787">
    <property type="term" value="F:hydrolase activity"/>
    <property type="evidence" value="ECO:0007669"/>
    <property type="project" value="UniProtKB-KW"/>
</dbReference>
<dbReference type="PANTHER" id="PTHR42648">
    <property type="entry name" value="TRANSPOSASE, PUTATIVE-RELATED"/>
    <property type="match status" value="1"/>
</dbReference>
<evidence type="ECO:0000259" key="11">
    <source>
        <dbReference type="Pfam" id="PF07727"/>
    </source>
</evidence>
<feature type="domain" description="Reverse transcriptase Ty1/copia-type" evidence="11">
    <location>
        <begin position="89"/>
        <end position="155"/>
    </location>
</feature>
<keyword evidence="6" id="KW-0229">DNA integration</keyword>
<dbReference type="GO" id="GO:0015074">
    <property type="term" value="P:DNA integration"/>
    <property type="evidence" value="ECO:0007669"/>
    <property type="project" value="UniProtKB-KW"/>
</dbReference>
<keyword evidence="1" id="KW-0540">Nuclease</keyword>
<reference evidence="13" key="1">
    <citation type="journal article" date="2019" name="Plant Biotechnol. J.">
        <title>Genome sequencing of the Australian wild diploid species Gossypium australe highlights disease resistance and delayed gland morphogenesis.</title>
        <authorList>
            <person name="Cai Y."/>
            <person name="Cai X."/>
            <person name="Wang Q."/>
            <person name="Wang P."/>
            <person name="Zhang Y."/>
            <person name="Cai C."/>
            <person name="Xu Y."/>
            <person name="Wang K."/>
            <person name="Zhou Z."/>
            <person name="Wang C."/>
            <person name="Geng S."/>
            <person name="Li B."/>
            <person name="Dong Q."/>
            <person name="Hou Y."/>
            <person name="Wang H."/>
            <person name="Ai P."/>
            <person name="Liu Z."/>
            <person name="Yi F."/>
            <person name="Sun M."/>
            <person name="An G."/>
            <person name="Cheng J."/>
            <person name="Zhang Y."/>
            <person name="Shi Q."/>
            <person name="Xie Y."/>
            <person name="Shi X."/>
            <person name="Chang Y."/>
            <person name="Huang F."/>
            <person name="Chen Y."/>
            <person name="Hong S."/>
            <person name="Mi L."/>
            <person name="Sun Q."/>
            <person name="Zhang L."/>
            <person name="Zhou B."/>
            <person name="Peng R."/>
            <person name="Zhang X."/>
            <person name="Liu F."/>
        </authorList>
    </citation>
    <scope>NUCLEOTIDE SEQUENCE [LARGE SCALE GENOMIC DNA]</scope>
    <source>
        <strain evidence="13">cv. PA1801</strain>
    </source>
</reference>
<dbReference type="PANTHER" id="PTHR42648:SF11">
    <property type="entry name" value="TRANSPOSON TY4-P GAG-POL POLYPROTEIN"/>
    <property type="match status" value="1"/>
</dbReference>
<evidence type="ECO:0000256" key="7">
    <source>
        <dbReference type="ARBA" id="ARBA00022918"/>
    </source>
</evidence>
<evidence type="ECO:0000256" key="10">
    <source>
        <dbReference type="ARBA" id="ARBA00023268"/>
    </source>
</evidence>
<dbReference type="GO" id="GO:0003676">
    <property type="term" value="F:nucleic acid binding"/>
    <property type="evidence" value="ECO:0007669"/>
    <property type="project" value="InterPro"/>
</dbReference>
<evidence type="ECO:0000313" key="13">
    <source>
        <dbReference type="Proteomes" id="UP000325315"/>
    </source>
</evidence>